<dbReference type="EMBL" id="KL198025">
    <property type="protein sequence ID" value="KDQ17103.1"/>
    <property type="molecule type" value="Genomic_DNA"/>
</dbReference>
<evidence type="ECO:0000313" key="3">
    <source>
        <dbReference type="Proteomes" id="UP000027195"/>
    </source>
</evidence>
<evidence type="ECO:0000256" key="1">
    <source>
        <dbReference type="SAM" id="MobiDB-lite"/>
    </source>
</evidence>
<feature type="compositionally biased region" description="Low complexity" evidence="1">
    <location>
        <begin position="37"/>
        <end position="61"/>
    </location>
</feature>
<evidence type="ECO:0000313" key="2">
    <source>
        <dbReference type="EMBL" id="KDQ17103.1"/>
    </source>
</evidence>
<dbReference type="Proteomes" id="UP000027195">
    <property type="component" value="Unassembled WGS sequence"/>
</dbReference>
<dbReference type="AlphaFoldDB" id="A0A067MMU7"/>
<gene>
    <name evidence="2" type="ORF">BOTBODRAFT_225037</name>
</gene>
<dbReference type="InParanoid" id="A0A067MMU7"/>
<dbReference type="STRING" id="930990.A0A067MMU7"/>
<protein>
    <submittedName>
        <fullName evidence="2">Uncharacterized protein</fullName>
    </submittedName>
</protein>
<organism evidence="2 3">
    <name type="scientific">Botryobasidium botryosum (strain FD-172 SS1)</name>
    <dbReference type="NCBI Taxonomy" id="930990"/>
    <lineage>
        <taxon>Eukaryota</taxon>
        <taxon>Fungi</taxon>
        <taxon>Dikarya</taxon>
        <taxon>Basidiomycota</taxon>
        <taxon>Agaricomycotina</taxon>
        <taxon>Agaricomycetes</taxon>
        <taxon>Cantharellales</taxon>
        <taxon>Botryobasidiaceae</taxon>
        <taxon>Botryobasidium</taxon>
    </lineage>
</organism>
<name>A0A067MMU7_BOTB1</name>
<proteinExistence type="predicted"/>
<reference evidence="3" key="1">
    <citation type="journal article" date="2014" name="Proc. Natl. Acad. Sci. U.S.A.">
        <title>Extensive sampling of basidiomycete genomes demonstrates inadequacy of the white-rot/brown-rot paradigm for wood decay fungi.</title>
        <authorList>
            <person name="Riley R."/>
            <person name="Salamov A.A."/>
            <person name="Brown D.W."/>
            <person name="Nagy L.G."/>
            <person name="Floudas D."/>
            <person name="Held B.W."/>
            <person name="Levasseur A."/>
            <person name="Lombard V."/>
            <person name="Morin E."/>
            <person name="Otillar R."/>
            <person name="Lindquist E.A."/>
            <person name="Sun H."/>
            <person name="LaButti K.M."/>
            <person name="Schmutz J."/>
            <person name="Jabbour D."/>
            <person name="Luo H."/>
            <person name="Baker S.E."/>
            <person name="Pisabarro A.G."/>
            <person name="Walton J.D."/>
            <person name="Blanchette R.A."/>
            <person name="Henrissat B."/>
            <person name="Martin F."/>
            <person name="Cullen D."/>
            <person name="Hibbett D.S."/>
            <person name="Grigoriev I.V."/>
        </authorList>
    </citation>
    <scope>NUCLEOTIDE SEQUENCE [LARGE SCALE GENOMIC DNA]</scope>
    <source>
        <strain evidence="3">FD-172 SS1</strain>
    </source>
</reference>
<dbReference type="OrthoDB" id="448399at2759"/>
<sequence length="220" mass="22429">MWARQAQQQQNTISPRFASQSHAPSRELSDGLGRFYSSSSLSGSSSSLVSPSGSGPASASASSLDLRSVGVGYSRSNSNGLNGLGLGSGLGGGTSSSNNGGGGGAGNGGGGHLPRGAQLILTPSGRALAIGGRVRNVSQSDHNPVMIFWPDNEPLPEAGQIRPALPFGYQQPPILNTGNKGAMEIQAGDWHCLKCELSPCVATVYYCGLRAAAVSRTFVL</sequence>
<feature type="region of interest" description="Disordered" evidence="1">
    <location>
        <begin position="92"/>
        <end position="116"/>
    </location>
</feature>
<dbReference type="HOGENOM" id="CLU_1255792_0_0_1"/>
<feature type="region of interest" description="Disordered" evidence="1">
    <location>
        <begin position="1"/>
        <end position="61"/>
    </location>
</feature>
<accession>A0A067MMU7</accession>
<keyword evidence="3" id="KW-1185">Reference proteome</keyword>
<feature type="compositionally biased region" description="Gly residues" evidence="1">
    <location>
        <begin position="92"/>
        <end position="113"/>
    </location>
</feature>
<feature type="compositionally biased region" description="Polar residues" evidence="1">
    <location>
        <begin position="1"/>
        <end position="23"/>
    </location>
</feature>